<dbReference type="InterPro" id="IPR050482">
    <property type="entry name" value="Sensor_HK_TwoCompSys"/>
</dbReference>
<evidence type="ECO:0000313" key="12">
    <source>
        <dbReference type="EMBL" id="KXK66485.1"/>
    </source>
</evidence>
<evidence type="ECO:0000256" key="8">
    <source>
        <dbReference type="ARBA" id="ARBA00023012"/>
    </source>
</evidence>
<dbReference type="PANTHER" id="PTHR24421">
    <property type="entry name" value="NITRATE/NITRITE SENSOR PROTEIN NARX-RELATED"/>
    <property type="match status" value="1"/>
</dbReference>
<evidence type="ECO:0000256" key="3">
    <source>
        <dbReference type="ARBA" id="ARBA00022553"/>
    </source>
</evidence>
<keyword evidence="4" id="KW-0808">Transferase</keyword>
<reference evidence="12 13" key="1">
    <citation type="submission" date="2016-02" db="EMBL/GenBank/DDBJ databases">
        <authorList>
            <person name="Wen L."/>
            <person name="He K."/>
            <person name="Yang H."/>
        </authorList>
    </citation>
    <scope>NUCLEOTIDE SEQUENCE [LARGE SCALE GENOMIC DNA]</scope>
    <source>
        <strain evidence="12 13">DSM 22607</strain>
    </source>
</reference>
<feature type="transmembrane region" description="Helical" evidence="9">
    <location>
        <begin position="113"/>
        <end position="129"/>
    </location>
</feature>
<name>A0A136Q727_9FIRM</name>
<dbReference type="InterPro" id="IPR036890">
    <property type="entry name" value="HATPase_C_sf"/>
</dbReference>
<feature type="domain" description="Histidine kinase/HSP90-like ATPase" evidence="10">
    <location>
        <begin position="353"/>
        <end position="436"/>
    </location>
</feature>
<dbReference type="Pfam" id="PF02518">
    <property type="entry name" value="HATPase_c"/>
    <property type="match status" value="1"/>
</dbReference>
<keyword evidence="13" id="KW-1185">Reference proteome</keyword>
<dbReference type="Proteomes" id="UP000070366">
    <property type="component" value="Unassembled WGS sequence"/>
</dbReference>
<dbReference type="KEGG" id="cmiu:B1H56_00160"/>
<dbReference type="Gene3D" id="1.20.5.1930">
    <property type="match status" value="1"/>
</dbReference>
<feature type="transmembrane region" description="Helical" evidence="9">
    <location>
        <begin position="59"/>
        <end position="78"/>
    </location>
</feature>
<keyword evidence="6 12" id="KW-0418">Kinase</keyword>
<dbReference type="STRING" id="626937.HMPREF3293_00670"/>
<feature type="transmembrane region" description="Helical" evidence="9">
    <location>
        <begin position="90"/>
        <end position="107"/>
    </location>
</feature>
<protein>
    <recommendedName>
        <fullName evidence="2">histidine kinase</fullName>
        <ecNumber evidence="2">2.7.13.3</ecNumber>
    </recommendedName>
</protein>
<evidence type="ECO:0000256" key="5">
    <source>
        <dbReference type="ARBA" id="ARBA00022741"/>
    </source>
</evidence>
<sequence>MLILKALNTRIVQRIMLVLNLSIIIGICALLVLCVKSISQQGLASDFLLRANRVPQAPQDTIFICFILLLFYLLNLLIRESSVKIQRNKVFFMLSCTVDLILCVSIIIVTNVVYRGILLLSGACMLYRLDGKRQRFFVSALLIILYIVCEYQILAQIFTITPLELYTSYLPAAAQTHFSIVQHILFSCNDVLFVVFMISWIQQQKEETKIINRLYNQQYHINEELKLANIQLEHYAEKSEENALIRERNRLAREIHDTVGHSLTAISAGIDACQVLAGSESQRLKGQLKTLSALSRNALVDIRRSVRELRPDSLARMTFTEAVCDIASNISDVTDTTVAVHLSGSRPMQERLEDTLFRVIQEAITNSVKHGQAMRVDVTLEFGEAGVNLLISDNGKGCALVIEGSGLSGIRERISDFGGSCCFRGEYGFFVEIYVPYMEENND</sequence>
<keyword evidence="9" id="KW-0472">Membrane</keyword>
<evidence type="ECO:0000256" key="9">
    <source>
        <dbReference type="SAM" id="Phobius"/>
    </source>
</evidence>
<proteinExistence type="predicted"/>
<dbReference type="EMBL" id="LSZW01000041">
    <property type="protein sequence ID" value="KXK66485.1"/>
    <property type="molecule type" value="Genomic_DNA"/>
</dbReference>
<dbReference type="GO" id="GO:0016020">
    <property type="term" value="C:membrane"/>
    <property type="evidence" value="ECO:0007669"/>
    <property type="project" value="InterPro"/>
</dbReference>
<keyword evidence="3" id="KW-0597">Phosphoprotein</keyword>
<keyword evidence="8" id="KW-0902">Two-component regulatory system</keyword>
<keyword evidence="9" id="KW-1133">Transmembrane helix</keyword>
<dbReference type="EC" id="2.7.13.3" evidence="2"/>
<dbReference type="OrthoDB" id="9781904at2"/>
<evidence type="ECO:0000256" key="4">
    <source>
        <dbReference type="ARBA" id="ARBA00022679"/>
    </source>
</evidence>
<evidence type="ECO:0000256" key="2">
    <source>
        <dbReference type="ARBA" id="ARBA00012438"/>
    </source>
</evidence>
<comment type="catalytic activity">
    <reaction evidence="1">
        <text>ATP + protein L-histidine = ADP + protein N-phospho-L-histidine.</text>
        <dbReference type="EC" id="2.7.13.3"/>
    </reaction>
</comment>
<dbReference type="GO" id="GO:0046983">
    <property type="term" value="F:protein dimerization activity"/>
    <property type="evidence" value="ECO:0007669"/>
    <property type="project" value="InterPro"/>
</dbReference>
<feature type="transmembrane region" description="Helical" evidence="9">
    <location>
        <begin position="136"/>
        <end position="160"/>
    </location>
</feature>
<dbReference type="InterPro" id="IPR003594">
    <property type="entry name" value="HATPase_dom"/>
</dbReference>
<evidence type="ECO:0000256" key="7">
    <source>
        <dbReference type="ARBA" id="ARBA00022840"/>
    </source>
</evidence>
<feature type="transmembrane region" description="Helical" evidence="9">
    <location>
        <begin position="15"/>
        <end position="39"/>
    </location>
</feature>
<feature type="domain" description="Signal transduction histidine kinase subgroup 3 dimerisation and phosphoacceptor" evidence="11">
    <location>
        <begin position="247"/>
        <end position="314"/>
    </location>
</feature>
<dbReference type="RefSeq" id="WP_066523475.1">
    <property type="nucleotide sequence ID" value="NZ_CP029256.1"/>
</dbReference>
<evidence type="ECO:0000259" key="11">
    <source>
        <dbReference type="Pfam" id="PF07730"/>
    </source>
</evidence>
<keyword evidence="7" id="KW-0067">ATP-binding</keyword>
<dbReference type="InterPro" id="IPR011712">
    <property type="entry name" value="Sig_transdc_His_kin_sub3_dim/P"/>
</dbReference>
<organism evidence="12 13">
    <name type="scientific">Christensenella minuta</name>
    <dbReference type="NCBI Taxonomy" id="626937"/>
    <lineage>
        <taxon>Bacteria</taxon>
        <taxon>Bacillati</taxon>
        <taxon>Bacillota</taxon>
        <taxon>Clostridia</taxon>
        <taxon>Christensenellales</taxon>
        <taxon>Christensenellaceae</taxon>
        <taxon>Christensenella</taxon>
    </lineage>
</organism>
<keyword evidence="5" id="KW-0547">Nucleotide-binding</keyword>
<accession>A0A136Q727</accession>
<comment type="caution">
    <text evidence="12">The sequence shown here is derived from an EMBL/GenBank/DDBJ whole genome shotgun (WGS) entry which is preliminary data.</text>
</comment>
<dbReference type="PANTHER" id="PTHR24421:SF10">
    <property type="entry name" value="NITRATE_NITRITE SENSOR PROTEIN NARQ"/>
    <property type="match status" value="1"/>
</dbReference>
<keyword evidence="9" id="KW-0812">Transmembrane</keyword>
<evidence type="ECO:0000256" key="1">
    <source>
        <dbReference type="ARBA" id="ARBA00000085"/>
    </source>
</evidence>
<gene>
    <name evidence="12" type="ORF">HMPREF3293_00670</name>
</gene>
<dbReference type="SUPFAM" id="SSF55874">
    <property type="entry name" value="ATPase domain of HSP90 chaperone/DNA topoisomerase II/histidine kinase"/>
    <property type="match status" value="1"/>
</dbReference>
<dbReference type="CDD" id="cd16917">
    <property type="entry name" value="HATPase_UhpB-NarQ-NarX-like"/>
    <property type="match status" value="1"/>
</dbReference>
<dbReference type="Pfam" id="PF07730">
    <property type="entry name" value="HisKA_3"/>
    <property type="match status" value="1"/>
</dbReference>
<dbReference type="GO" id="GO:0000155">
    <property type="term" value="F:phosphorelay sensor kinase activity"/>
    <property type="evidence" value="ECO:0007669"/>
    <property type="project" value="InterPro"/>
</dbReference>
<feature type="transmembrane region" description="Helical" evidence="9">
    <location>
        <begin position="180"/>
        <end position="201"/>
    </location>
</feature>
<dbReference type="GO" id="GO:0005524">
    <property type="term" value="F:ATP binding"/>
    <property type="evidence" value="ECO:0007669"/>
    <property type="project" value="UniProtKB-KW"/>
</dbReference>
<evidence type="ECO:0000259" key="10">
    <source>
        <dbReference type="Pfam" id="PF02518"/>
    </source>
</evidence>
<dbReference type="AlphaFoldDB" id="A0A136Q727"/>
<evidence type="ECO:0000313" key="13">
    <source>
        <dbReference type="Proteomes" id="UP000070366"/>
    </source>
</evidence>
<evidence type="ECO:0000256" key="6">
    <source>
        <dbReference type="ARBA" id="ARBA00022777"/>
    </source>
</evidence>
<dbReference type="Gene3D" id="3.30.565.10">
    <property type="entry name" value="Histidine kinase-like ATPase, C-terminal domain"/>
    <property type="match status" value="1"/>
</dbReference>